<comment type="caution">
    <text evidence="1">The sequence shown here is derived from an EMBL/GenBank/DDBJ whole genome shotgun (WGS) entry which is preliminary data.</text>
</comment>
<organism evidence="1">
    <name type="scientific">bioreactor metagenome</name>
    <dbReference type="NCBI Taxonomy" id="1076179"/>
    <lineage>
        <taxon>unclassified sequences</taxon>
        <taxon>metagenomes</taxon>
        <taxon>ecological metagenomes</taxon>
    </lineage>
</organism>
<dbReference type="InterPro" id="IPR011990">
    <property type="entry name" value="TPR-like_helical_dom_sf"/>
</dbReference>
<dbReference type="EMBL" id="VSSQ01030505">
    <property type="protein sequence ID" value="MPM81059.1"/>
    <property type="molecule type" value="Genomic_DNA"/>
</dbReference>
<dbReference type="SUPFAM" id="SSF48452">
    <property type="entry name" value="TPR-like"/>
    <property type="match status" value="1"/>
</dbReference>
<name>A0A645CVX8_9ZZZZ</name>
<protein>
    <submittedName>
        <fullName evidence="1">Uncharacterized protein</fullName>
    </submittedName>
</protein>
<accession>A0A645CVX8</accession>
<dbReference type="AlphaFoldDB" id="A0A645CVX8"/>
<evidence type="ECO:0000313" key="1">
    <source>
        <dbReference type="EMBL" id="MPM81059.1"/>
    </source>
</evidence>
<sequence length="196" mass="22788">MCACSQSGIDKKHENNKDLKILNDSVIELILTFQGDQDSILLNHALVLNNKAMDLDSSNSNLIYNLNVRAQILALQNKKKEAFLLKERTLSKDKFNIDRLIYYGQKNRLIGRMDSSEIYFNAALIQCDKLLEDTLNIDVIIKKAEIYMYQKKKKEALRIINQALVKSPKNIVLKTFKEDLDQYYEFSNIFFDDIQL</sequence>
<dbReference type="Gene3D" id="1.25.40.10">
    <property type="entry name" value="Tetratricopeptide repeat domain"/>
    <property type="match status" value="1"/>
</dbReference>
<proteinExistence type="predicted"/>
<reference evidence="1" key="1">
    <citation type="submission" date="2019-08" db="EMBL/GenBank/DDBJ databases">
        <authorList>
            <person name="Kucharzyk K."/>
            <person name="Murdoch R.W."/>
            <person name="Higgins S."/>
            <person name="Loffler F."/>
        </authorList>
    </citation>
    <scope>NUCLEOTIDE SEQUENCE</scope>
</reference>
<gene>
    <name evidence="1" type="ORF">SDC9_128111</name>
</gene>